<reference evidence="1" key="1">
    <citation type="submission" date="2017-02" db="EMBL/GenBank/DDBJ databases">
        <authorList>
            <person name="Regsiter A."/>
            <person name="William W."/>
        </authorList>
    </citation>
    <scope>NUCLEOTIDE SEQUENCE</scope>
    <source>
        <strain evidence="1">BdmA 4</strain>
    </source>
</reference>
<dbReference type="GO" id="GO:0003677">
    <property type="term" value="F:DNA binding"/>
    <property type="evidence" value="ECO:0007669"/>
    <property type="project" value="InterPro"/>
</dbReference>
<dbReference type="EMBL" id="FWDO01000005">
    <property type="protein sequence ID" value="SLM18952.1"/>
    <property type="molecule type" value="Genomic_DNA"/>
</dbReference>
<dbReference type="InterPro" id="IPR010982">
    <property type="entry name" value="Lambda_DNA-bd_dom_sf"/>
</dbReference>
<protein>
    <recommendedName>
        <fullName evidence="2">HTH cro/C1-type domain-containing protein</fullName>
    </recommendedName>
</protein>
<organism evidence="1">
    <name type="scientific">uncultured spirochete</name>
    <dbReference type="NCBI Taxonomy" id="156406"/>
    <lineage>
        <taxon>Bacteria</taxon>
        <taxon>Pseudomonadati</taxon>
        <taxon>Spirochaetota</taxon>
        <taxon>Spirochaetia</taxon>
        <taxon>Spirochaetales</taxon>
        <taxon>environmental samples</taxon>
    </lineage>
</organism>
<evidence type="ECO:0008006" key="2">
    <source>
        <dbReference type="Google" id="ProtNLM"/>
    </source>
</evidence>
<evidence type="ECO:0000313" key="1">
    <source>
        <dbReference type="EMBL" id="SLM18952.1"/>
    </source>
</evidence>
<dbReference type="AlphaFoldDB" id="A0A3P3XRM3"/>
<name>A0A3P3XRM3_9SPIR</name>
<gene>
    <name evidence="1" type="ORF">SPIRO4BDMA_50467</name>
</gene>
<proteinExistence type="predicted"/>
<accession>A0A3P3XRM3</accession>
<dbReference type="SUPFAM" id="SSF47413">
    <property type="entry name" value="lambda repressor-like DNA-binding domains"/>
    <property type="match status" value="1"/>
</dbReference>
<dbReference type="Gene3D" id="1.10.260.40">
    <property type="entry name" value="lambda repressor-like DNA-binding domains"/>
    <property type="match status" value="1"/>
</dbReference>
<sequence length="104" mass="11588">MATVKNAVKAMEGMMTEEQIRRARSTAECEILAIRLAELRERRGVTQAEVTAFSQTAVSKLEKRKDMKVSTLVEYLEGIGMGLELRVYPKGSKGKTQGEILLKV</sequence>